<dbReference type="InterPro" id="IPR013005">
    <property type="entry name" value="Ribosomal_uL4-like"/>
</dbReference>
<dbReference type="GO" id="GO:0003735">
    <property type="term" value="F:structural constituent of ribosome"/>
    <property type="evidence" value="ECO:0007669"/>
    <property type="project" value="InterPro"/>
</dbReference>
<evidence type="ECO:0000256" key="5">
    <source>
        <dbReference type="SAM" id="MobiDB-lite"/>
    </source>
</evidence>
<evidence type="ECO:0000313" key="6">
    <source>
        <dbReference type="EMBL" id="KAF2670259.1"/>
    </source>
</evidence>
<dbReference type="GO" id="GO:1990904">
    <property type="term" value="C:ribonucleoprotein complex"/>
    <property type="evidence" value="ECO:0007669"/>
    <property type="project" value="UniProtKB-KW"/>
</dbReference>
<comment type="similarity">
    <text evidence="1">Belongs to the universal ribosomal protein uL4 family.</text>
</comment>
<dbReference type="SUPFAM" id="SSF52166">
    <property type="entry name" value="Ribosomal protein L4"/>
    <property type="match status" value="1"/>
</dbReference>
<dbReference type="GO" id="GO:0005840">
    <property type="term" value="C:ribosome"/>
    <property type="evidence" value="ECO:0007669"/>
    <property type="project" value="UniProtKB-KW"/>
</dbReference>
<dbReference type="GO" id="GO:0006412">
    <property type="term" value="P:translation"/>
    <property type="evidence" value="ECO:0007669"/>
    <property type="project" value="InterPro"/>
</dbReference>
<dbReference type="Gene3D" id="3.40.1370.10">
    <property type="match status" value="1"/>
</dbReference>
<feature type="region of interest" description="Disordered" evidence="5">
    <location>
        <begin position="137"/>
        <end position="168"/>
    </location>
</feature>
<evidence type="ECO:0000256" key="3">
    <source>
        <dbReference type="ARBA" id="ARBA00023274"/>
    </source>
</evidence>
<keyword evidence="7" id="KW-1185">Reference proteome</keyword>
<evidence type="ECO:0000256" key="1">
    <source>
        <dbReference type="ARBA" id="ARBA00010528"/>
    </source>
</evidence>
<protein>
    <recommendedName>
        <fullName evidence="4">Large ribosomal subunit protein uL4m</fullName>
    </recommendedName>
</protein>
<dbReference type="PANTHER" id="PTHR10746:SF6">
    <property type="entry name" value="LARGE RIBOSOMAL SUBUNIT PROTEIN UL4M"/>
    <property type="match status" value="1"/>
</dbReference>
<dbReference type="PANTHER" id="PTHR10746">
    <property type="entry name" value="50S RIBOSOMAL PROTEIN L4"/>
    <property type="match status" value="1"/>
</dbReference>
<organism evidence="6 7">
    <name type="scientific">Microthyrium microscopicum</name>
    <dbReference type="NCBI Taxonomy" id="703497"/>
    <lineage>
        <taxon>Eukaryota</taxon>
        <taxon>Fungi</taxon>
        <taxon>Dikarya</taxon>
        <taxon>Ascomycota</taxon>
        <taxon>Pezizomycotina</taxon>
        <taxon>Dothideomycetes</taxon>
        <taxon>Dothideomycetes incertae sedis</taxon>
        <taxon>Microthyriales</taxon>
        <taxon>Microthyriaceae</taxon>
        <taxon>Microthyrium</taxon>
    </lineage>
</organism>
<proteinExistence type="inferred from homology"/>
<evidence type="ECO:0000313" key="7">
    <source>
        <dbReference type="Proteomes" id="UP000799302"/>
    </source>
</evidence>
<dbReference type="Pfam" id="PF00573">
    <property type="entry name" value="Ribosomal_L4"/>
    <property type="match status" value="1"/>
</dbReference>
<reference evidence="6" key="1">
    <citation type="journal article" date="2020" name="Stud. Mycol.">
        <title>101 Dothideomycetes genomes: a test case for predicting lifestyles and emergence of pathogens.</title>
        <authorList>
            <person name="Haridas S."/>
            <person name="Albert R."/>
            <person name="Binder M."/>
            <person name="Bloem J."/>
            <person name="Labutti K."/>
            <person name="Salamov A."/>
            <person name="Andreopoulos B."/>
            <person name="Baker S."/>
            <person name="Barry K."/>
            <person name="Bills G."/>
            <person name="Bluhm B."/>
            <person name="Cannon C."/>
            <person name="Castanera R."/>
            <person name="Culley D."/>
            <person name="Daum C."/>
            <person name="Ezra D."/>
            <person name="Gonzalez J."/>
            <person name="Henrissat B."/>
            <person name="Kuo A."/>
            <person name="Liang C."/>
            <person name="Lipzen A."/>
            <person name="Lutzoni F."/>
            <person name="Magnuson J."/>
            <person name="Mondo S."/>
            <person name="Nolan M."/>
            <person name="Ohm R."/>
            <person name="Pangilinan J."/>
            <person name="Park H.-J."/>
            <person name="Ramirez L."/>
            <person name="Alfaro M."/>
            <person name="Sun H."/>
            <person name="Tritt A."/>
            <person name="Yoshinaga Y."/>
            <person name="Zwiers L.-H."/>
            <person name="Turgeon B."/>
            <person name="Goodwin S."/>
            <person name="Spatafora J."/>
            <person name="Crous P."/>
            <person name="Grigoriev I."/>
        </authorList>
    </citation>
    <scope>NUCLEOTIDE SEQUENCE</scope>
    <source>
        <strain evidence="6">CBS 115976</strain>
    </source>
</reference>
<name>A0A6A6UD87_9PEZI</name>
<dbReference type="InterPro" id="IPR002136">
    <property type="entry name" value="Ribosomal_uL4"/>
</dbReference>
<keyword evidence="2 6" id="KW-0689">Ribosomal protein</keyword>
<keyword evidence="3" id="KW-0687">Ribonucleoprotein</keyword>
<dbReference type="Proteomes" id="UP000799302">
    <property type="component" value="Unassembled WGS sequence"/>
</dbReference>
<gene>
    <name evidence="6" type="ORF">BT63DRAFT_413002</name>
</gene>
<sequence length="376" mass="42562">MSIRRIARPDRLICRLVLPNGRRRCQFDPIYTTNRAGSTNTPIPAKYPDPSIYQALPPLTVVKEAPKFLKQTSTIPTHLKNPDVLVTLYNFPTYQPQELLHYPATHLYLPLRRDIIHRAIVFEGDNERQGTAYTIWRDQHPGSGRKLRPQKGTGRARLGDSSSPMLKGGVKAFGPKRRGPESVATKLPRKIYDQAWRMALSHRYRKGELVIVDKIYRSSMKNMTALETAKQVELFNGAGYSGPSGVEHKKTGTTLWIISRGDTKKGPFMESMRRWFANDRVKYSVDVDVKMLLEGKRIVIERAALEEFLYTHQSDLVPRVDVAKAREIAAKDEELMSAAVAETKAIQEAADQEALEVIRSYTADENEEISTGGQEK</sequence>
<accession>A0A6A6UD87</accession>
<dbReference type="AlphaFoldDB" id="A0A6A6UD87"/>
<evidence type="ECO:0000256" key="2">
    <source>
        <dbReference type="ARBA" id="ARBA00022980"/>
    </source>
</evidence>
<dbReference type="OrthoDB" id="275876at2759"/>
<evidence type="ECO:0000256" key="4">
    <source>
        <dbReference type="ARBA" id="ARBA00040565"/>
    </source>
</evidence>
<dbReference type="InterPro" id="IPR023574">
    <property type="entry name" value="Ribosomal_uL4_dom_sf"/>
</dbReference>
<dbReference type="EMBL" id="MU004234">
    <property type="protein sequence ID" value="KAF2670259.1"/>
    <property type="molecule type" value="Genomic_DNA"/>
</dbReference>